<evidence type="ECO:0000256" key="1">
    <source>
        <dbReference type="SAM" id="MobiDB-lite"/>
    </source>
</evidence>
<dbReference type="AlphaFoldDB" id="C4J0B3"/>
<accession>C4J0B3</accession>
<sequence length="123" mass="13473">MYFRTKSTGASATRTDQTSEQWRNPQMPGGLRRIEPEEKLRQLRKFKGLNLAEQANAASFISGIEDALRQVRPSARFRGSKKNGCNAGAGRGGGMDLWCSAGAGMTSGEEEVEERRCGDVLYA</sequence>
<feature type="compositionally biased region" description="Polar residues" evidence="1">
    <location>
        <begin position="1"/>
        <end position="24"/>
    </location>
</feature>
<dbReference type="EMBL" id="BT086411">
    <property type="protein sequence ID" value="ACR36764.1"/>
    <property type="molecule type" value="mRNA"/>
</dbReference>
<reference evidence="2" key="1">
    <citation type="journal article" date="2009" name="PLoS Genet.">
        <title>Sequencing, mapping, and analysis of 27,455 maize full-length cDNAs.</title>
        <authorList>
            <person name="Soderlund C."/>
            <person name="Descour A."/>
            <person name="Kudrna D."/>
            <person name="Bomhoff M."/>
            <person name="Boyd L."/>
            <person name="Currie J."/>
            <person name="Angelova A."/>
            <person name="Collura K."/>
            <person name="Wissotski M."/>
            <person name="Ashley E."/>
            <person name="Morrow D."/>
            <person name="Fernandes J."/>
            <person name="Walbot V."/>
            <person name="Yu Y."/>
        </authorList>
    </citation>
    <scope>NUCLEOTIDE SEQUENCE</scope>
    <source>
        <strain evidence="2">B73</strain>
    </source>
</reference>
<evidence type="ECO:0000313" key="2">
    <source>
        <dbReference type="EMBL" id="ACR34613.1"/>
    </source>
</evidence>
<name>C4J0B3_MAIZE</name>
<dbReference type="EMBL" id="BT084260">
    <property type="protein sequence ID" value="ACR34613.1"/>
    <property type="molecule type" value="mRNA"/>
</dbReference>
<feature type="region of interest" description="Disordered" evidence="1">
    <location>
        <begin position="1"/>
        <end position="32"/>
    </location>
</feature>
<proteinExistence type="evidence at transcript level"/>
<organism evidence="2">
    <name type="scientific">Zea mays</name>
    <name type="common">Maize</name>
    <dbReference type="NCBI Taxonomy" id="4577"/>
    <lineage>
        <taxon>Eukaryota</taxon>
        <taxon>Viridiplantae</taxon>
        <taxon>Streptophyta</taxon>
        <taxon>Embryophyta</taxon>
        <taxon>Tracheophyta</taxon>
        <taxon>Spermatophyta</taxon>
        <taxon>Magnoliopsida</taxon>
        <taxon>Liliopsida</taxon>
        <taxon>Poales</taxon>
        <taxon>Poaceae</taxon>
        <taxon>PACMAD clade</taxon>
        <taxon>Panicoideae</taxon>
        <taxon>Andropogonodae</taxon>
        <taxon>Andropogoneae</taxon>
        <taxon>Tripsacinae</taxon>
        <taxon>Zea</taxon>
    </lineage>
</organism>
<reference evidence="2" key="2">
    <citation type="submission" date="2012-06" db="EMBL/GenBank/DDBJ databases">
        <authorList>
            <person name="Yu Y."/>
            <person name="Currie J."/>
            <person name="Lomeli R."/>
            <person name="Angelova A."/>
            <person name="Collura K."/>
            <person name="Wissotski M."/>
            <person name="Campos D."/>
            <person name="Kudrna D."/>
            <person name="Golser W."/>
            <person name="Ashely E."/>
            <person name="Descour A."/>
            <person name="Fernandes J."/>
            <person name="Soderlund C."/>
            <person name="Walbot V."/>
        </authorList>
    </citation>
    <scope>NUCLEOTIDE SEQUENCE</scope>
    <source>
        <strain evidence="2">B73</strain>
    </source>
</reference>
<protein>
    <submittedName>
        <fullName evidence="2">Uncharacterized protein</fullName>
    </submittedName>
</protein>